<evidence type="ECO:0000256" key="1">
    <source>
        <dbReference type="SAM" id="MobiDB-lite"/>
    </source>
</evidence>
<dbReference type="AlphaFoldDB" id="A0A0W0TQY4"/>
<dbReference type="Pfam" id="PF04316">
    <property type="entry name" value="FlgM"/>
    <property type="match status" value="1"/>
</dbReference>
<evidence type="ECO:0000313" key="4">
    <source>
        <dbReference type="Proteomes" id="UP000054785"/>
    </source>
</evidence>
<proteinExistence type="predicted"/>
<dbReference type="PATRIC" id="fig|45065.4.peg.1819"/>
<dbReference type="EMBL" id="LNYC01000068">
    <property type="protein sequence ID" value="KTC97902.1"/>
    <property type="molecule type" value="Genomic_DNA"/>
</dbReference>
<feature type="region of interest" description="Disordered" evidence="1">
    <location>
        <begin position="1"/>
        <end position="26"/>
    </location>
</feature>
<feature type="compositionally biased region" description="Basic and acidic residues" evidence="1">
    <location>
        <begin position="14"/>
        <end position="26"/>
    </location>
</feature>
<dbReference type="Proteomes" id="UP000054785">
    <property type="component" value="Unassembled WGS sequence"/>
</dbReference>
<keyword evidence="4" id="KW-1185">Reference proteome</keyword>
<feature type="domain" description="Anti-sigma-28 factor FlgM C-terminal" evidence="2">
    <location>
        <begin position="21"/>
        <end position="52"/>
    </location>
</feature>
<comment type="caution">
    <text evidence="3">The sequence shown here is derived from an EMBL/GenBank/DDBJ whole genome shotgun (WGS) entry which is preliminary data.</text>
</comment>
<accession>A0A0W0TQY4</accession>
<protein>
    <recommendedName>
        <fullName evidence="2">Anti-sigma-28 factor FlgM C-terminal domain-containing protein</fullName>
    </recommendedName>
</protein>
<evidence type="ECO:0000259" key="2">
    <source>
        <dbReference type="Pfam" id="PF04316"/>
    </source>
</evidence>
<organism evidence="3 4">
    <name type="scientific">Legionella geestiana</name>
    <dbReference type="NCBI Taxonomy" id="45065"/>
    <lineage>
        <taxon>Bacteria</taxon>
        <taxon>Pseudomonadati</taxon>
        <taxon>Pseudomonadota</taxon>
        <taxon>Gammaproteobacteria</taxon>
        <taxon>Legionellales</taxon>
        <taxon>Legionellaceae</taxon>
        <taxon>Legionella</taxon>
    </lineage>
</organism>
<dbReference type="InterPro" id="IPR031316">
    <property type="entry name" value="FlgM_C"/>
</dbReference>
<gene>
    <name evidence="3" type="ORF">Lgee_1678</name>
</gene>
<sequence length="62" mass="6867">MLTVPARRTHPPKTTRDHHNAPVDEAKVARLREAVKSRRYSPSASAIAEIMLGLCTTTVNSR</sequence>
<name>A0A0W0TQY4_9GAMM</name>
<reference evidence="3 4" key="1">
    <citation type="submission" date="2015-11" db="EMBL/GenBank/DDBJ databases">
        <title>Genomic analysis of 38 Legionella species identifies large and diverse effector repertoires.</title>
        <authorList>
            <person name="Burstein D."/>
            <person name="Amaro F."/>
            <person name="Zusman T."/>
            <person name="Lifshitz Z."/>
            <person name="Cohen O."/>
            <person name="Gilbert J.A."/>
            <person name="Pupko T."/>
            <person name="Shuman H.A."/>
            <person name="Segal G."/>
        </authorList>
    </citation>
    <scope>NUCLEOTIDE SEQUENCE [LARGE SCALE GENOMIC DNA]</scope>
    <source>
        <strain evidence="3 4">ATCC 49504</strain>
    </source>
</reference>
<dbReference type="RefSeq" id="WP_028386981.1">
    <property type="nucleotide sequence ID" value="NZ_CAAAHN010000001.1"/>
</dbReference>
<evidence type="ECO:0000313" key="3">
    <source>
        <dbReference type="EMBL" id="KTC97902.1"/>
    </source>
</evidence>